<evidence type="ECO:0000256" key="2">
    <source>
        <dbReference type="SAM" id="MobiDB-lite"/>
    </source>
</evidence>
<gene>
    <name evidence="5" type="ORF">ESCO_006693</name>
</gene>
<sequence length="684" mass="76675">MSSAKQRPSVLVTDSRERADHARGLRRPGTSSGAVGRAPMRFMTVDNILQHSSQIPSGQPRRPPILAQRQGAAAAGPNLRRATSGGLPNIQSRTGQTLPSRTTKISEKLVLLPVTDDRDISDEEVESAIERNLDLQDQEAFPLRDEELDVLRKRGGIRGKSYAERLPKVQRTDKVSRLTAYCTAQAFKIKETAEFLRKKHEAKTKLYDDCLYIIYALPLMNGTDGCRVRSRPIMKTPGSSKTVLDLEIERSEQRDHYDGYFEDDAYTNPSSPPEMSHVQPPAFGDLAPASDDFLSRTYPFRHADVGPSPIHHRPGADAKNYAEMFVFSYGVVVFWNFTEHQEKDILADLTFADAEGQINLLARPLDQGDIETEEFHFEYSSDVRRPRIFNDMITLLPRSDHMIKLTISHAIAQSTKLCFFEEKMSETMLDAQHVPKTLALTGELGMTRTEIVRIMGRLFTSRVEINLSSNILDVPNFFWDSEPTLHPLYQAIREYLEIDPRIKVLNERCRVFLDLAEILSDSDADVKMSSITWIIIFLIILSIAVSSLEVGLRFRLLASNHGGEKDRTPGDAAANTTTSSSSSAAADVLWGPARTVPNMVVLAPKLSPDQKHSNADDFDFDDDYDFSGDEHEHEHDDDDGDSRRSDLEVLARALGIERTATLGDIKRGISALKRTSRQCSDEVD</sequence>
<feature type="compositionally biased region" description="Basic and acidic residues" evidence="2">
    <location>
        <begin position="14"/>
        <end position="23"/>
    </location>
</feature>
<dbReference type="OrthoDB" id="18302at2759"/>
<comment type="similarity">
    <text evidence="1">Belongs to the RMD1/sif2 family.</text>
</comment>
<dbReference type="Proteomes" id="UP000053831">
    <property type="component" value="Unassembled WGS sequence"/>
</dbReference>
<dbReference type="InterPro" id="IPR003734">
    <property type="entry name" value="DUF155"/>
</dbReference>
<protein>
    <submittedName>
        <fullName evidence="5">Sporulation protein RMD8</fullName>
    </submittedName>
</protein>
<reference evidence="5 6" key="1">
    <citation type="submission" date="2015-07" db="EMBL/GenBank/DDBJ databases">
        <title>The genome of the fungus Escovopsis weberi, a specialized disease agent of ant agriculture.</title>
        <authorList>
            <person name="de Man T.J."/>
            <person name="Stajich J.E."/>
            <person name="Kubicek C.P."/>
            <person name="Chenthamara K."/>
            <person name="Atanasova L."/>
            <person name="Druzhinina I.S."/>
            <person name="Birnbaum S."/>
            <person name="Barribeau S.M."/>
            <person name="Teiling C."/>
            <person name="Suen G."/>
            <person name="Currie C."/>
            <person name="Gerardo N.M."/>
        </authorList>
    </citation>
    <scope>NUCLEOTIDE SEQUENCE [LARGE SCALE GENOMIC DNA]</scope>
</reference>
<evidence type="ECO:0000313" key="5">
    <source>
        <dbReference type="EMBL" id="KOS23356.1"/>
    </source>
</evidence>
<keyword evidence="3" id="KW-1133">Transmembrane helix</keyword>
<feature type="compositionally biased region" description="Acidic residues" evidence="2">
    <location>
        <begin position="616"/>
        <end position="627"/>
    </location>
</feature>
<feature type="region of interest" description="Disordered" evidence="2">
    <location>
        <begin position="53"/>
        <end position="98"/>
    </location>
</feature>
<keyword evidence="3" id="KW-0472">Membrane</keyword>
<feature type="domain" description="DUF155" evidence="4">
    <location>
        <begin position="324"/>
        <end position="506"/>
    </location>
</feature>
<keyword evidence="3" id="KW-0812">Transmembrane</keyword>
<name>A0A0M8N127_ESCWE</name>
<feature type="region of interest" description="Disordered" evidence="2">
    <location>
        <begin position="1"/>
        <end position="38"/>
    </location>
</feature>
<dbReference type="GO" id="GO:0005739">
    <property type="term" value="C:mitochondrion"/>
    <property type="evidence" value="ECO:0007669"/>
    <property type="project" value="UniProtKB-ARBA"/>
</dbReference>
<comment type="caution">
    <text evidence="5">The sequence shown here is derived from an EMBL/GenBank/DDBJ whole genome shotgun (WGS) entry which is preliminary data.</text>
</comment>
<evidence type="ECO:0000256" key="1">
    <source>
        <dbReference type="ARBA" id="ARBA00008306"/>
    </source>
</evidence>
<organism evidence="5 6">
    <name type="scientific">Escovopsis weberi</name>
    <dbReference type="NCBI Taxonomy" id="150374"/>
    <lineage>
        <taxon>Eukaryota</taxon>
        <taxon>Fungi</taxon>
        <taxon>Dikarya</taxon>
        <taxon>Ascomycota</taxon>
        <taxon>Pezizomycotina</taxon>
        <taxon>Sordariomycetes</taxon>
        <taxon>Hypocreomycetidae</taxon>
        <taxon>Hypocreales</taxon>
        <taxon>Hypocreaceae</taxon>
        <taxon>Escovopsis</taxon>
    </lineage>
</organism>
<dbReference type="EMBL" id="LGSR01000001">
    <property type="protein sequence ID" value="KOS23356.1"/>
    <property type="molecule type" value="Genomic_DNA"/>
</dbReference>
<evidence type="ECO:0000256" key="3">
    <source>
        <dbReference type="SAM" id="Phobius"/>
    </source>
</evidence>
<dbReference type="PANTHER" id="PTHR16255">
    <property type="entry name" value="REQUIRED FOR MEIOTIC NUCLEAR DIVISION PROTEIN 1 HOMOLOG"/>
    <property type="match status" value="1"/>
</dbReference>
<evidence type="ECO:0000313" key="6">
    <source>
        <dbReference type="Proteomes" id="UP000053831"/>
    </source>
</evidence>
<accession>A0A0M8N127</accession>
<dbReference type="AlphaFoldDB" id="A0A0M8N127"/>
<dbReference type="Pfam" id="PF02582">
    <property type="entry name" value="DUF155"/>
    <property type="match status" value="1"/>
</dbReference>
<feature type="region of interest" description="Disordered" evidence="2">
    <location>
        <begin position="607"/>
        <end position="644"/>
    </location>
</feature>
<keyword evidence="6" id="KW-1185">Reference proteome</keyword>
<feature type="transmembrane region" description="Helical" evidence="3">
    <location>
        <begin position="531"/>
        <end position="552"/>
    </location>
</feature>
<feature type="compositionally biased region" description="Polar residues" evidence="2">
    <location>
        <begin position="89"/>
        <end position="98"/>
    </location>
</feature>
<dbReference type="PANTHER" id="PTHR16255:SF4">
    <property type="entry name" value="SPORULATION PROTEIN RMD8"/>
    <property type="match status" value="1"/>
</dbReference>
<proteinExistence type="inferred from homology"/>
<evidence type="ECO:0000259" key="4">
    <source>
        <dbReference type="Pfam" id="PF02582"/>
    </source>
</evidence>
<dbReference type="InterPro" id="IPR051624">
    <property type="entry name" value="RMD1/Sad1-interacting"/>
</dbReference>